<dbReference type="AlphaFoldDB" id="A0A3F3PRF8"/>
<keyword evidence="2" id="KW-1185">Reference proteome</keyword>
<sequence>MGRRNFWRGEDARKKRRERCLASGYISRVHEEEDSLRGKNDCLEETQRLQRENVALYTE</sequence>
<dbReference type="RefSeq" id="XP_026622561.1">
    <property type="nucleotide sequence ID" value="XM_026767586.1"/>
</dbReference>
<dbReference type="Proteomes" id="UP000253729">
    <property type="component" value="Unassembled WGS sequence"/>
</dbReference>
<dbReference type="GeneID" id="38135942"/>
<organism evidence="1 2">
    <name type="scientific">Aspergillus welwitschiae</name>
    <dbReference type="NCBI Taxonomy" id="1341132"/>
    <lineage>
        <taxon>Eukaryota</taxon>
        <taxon>Fungi</taxon>
        <taxon>Dikarya</taxon>
        <taxon>Ascomycota</taxon>
        <taxon>Pezizomycotina</taxon>
        <taxon>Eurotiomycetes</taxon>
        <taxon>Eurotiomycetidae</taxon>
        <taxon>Eurotiales</taxon>
        <taxon>Aspergillaceae</taxon>
        <taxon>Aspergillus</taxon>
        <taxon>Aspergillus subgen. Circumdati</taxon>
    </lineage>
</organism>
<protein>
    <submittedName>
        <fullName evidence="1">Uncharacterized protein</fullName>
    </submittedName>
</protein>
<dbReference type="EMBL" id="KZ852067">
    <property type="protein sequence ID" value="RDH29539.1"/>
    <property type="molecule type" value="Genomic_DNA"/>
</dbReference>
<proteinExistence type="predicted"/>
<name>A0A3F3PRF8_9EURO</name>
<gene>
    <name evidence="1" type="ORF">BDQ94DRAFT_150469</name>
</gene>
<reference evidence="1 2" key="1">
    <citation type="submission" date="2018-07" db="EMBL/GenBank/DDBJ databases">
        <title>The genomes of Aspergillus section Nigri reveals drivers in fungal speciation.</title>
        <authorList>
            <consortium name="DOE Joint Genome Institute"/>
            <person name="Vesth T.C."/>
            <person name="Nybo J."/>
            <person name="Theobald S."/>
            <person name="Brandl J."/>
            <person name="Frisvad J.C."/>
            <person name="Nielsen K.F."/>
            <person name="Lyhne E.K."/>
            <person name="Kogle M.E."/>
            <person name="Kuo A."/>
            <person name="Riley R."/>
            <person name="Clum A."/>
            <person name="Nolan M."/>
            <person name="Lipzen A."/>
            <person name="Salamov A."/>
            <person name="Henrissat B."/>
            <person name="Wiebenga A."/>
            <person name="De vries R.P."/>
            <person name="Grigoriev I.V."/>
            <person name="Mortensen U.H."/>
            <person name="Andersen M.R."/>
            <person name="Baker S.E."/>
        </authorList>
    </citation>
    <scope>NUCLEOTIDE SEQUENCE [LARGE SCALE GENOMIC DNA]</scope>
    <source>
        <strain evidence="1 2">CBS 139.54b</strain>
    </source>
</reference>
<accession>A0A3F3PRF8</accession>
<evidence type="ECO:0000313" key="2">
    <source>
        <dbReference type="Proteomes" id="UP000253729"/>
    </source>
</evidence>
<evidence type="ECO:0000313" key="1">
    <source>
        <dbReference type="EMBL" id="RDH29539.1"/>
    </source>
</evidence>